<keyword evidence="1" id="KW-0067">ATP-binding</keyword>
<organism evidence="1 2">
    <name type="scientific">Ralstonia phage phiAp1</name>
    <dbReference type="NCBI Taxonomy" id="2783867"/>
    <lineage>
        <taxon>Viruses</taxon>
        <taxon>Duplodnaviria</taxon>
        <taxon>Heunggongvirae</taxon>
        <taxon>Uroviricota</taxon>
        <taxon>Caudoviricetes</taxon>
        <taxon>Autographivirales</taxon>
        <taxon>Autoscriptoviridae</taxon>
        <taxon>Ayakvirus</taxon>
        <taxon>Ayakvirus Ap1</taxon>
    </lineage>
</organism>
<keyword evidence="1" id="KW-0347">Helicase</keyword>
<dbReference type="InterPro" id="IPR027417">
    <property type="entry name" value="P-loop_NTPase"/>
</dbReference>
<dbReference type="Gene3D" id="3.40.50.300">
    <property type="entry name" value="P-loop containing nucleotide triphosphate hydrolases"/>
    <property type="match status" value="1"/>
</dbReference>
<gene>
    <name evidence="1" type="ORF">phiAp1_19</name>
</gene>
<accession>A0A1L7DS48</accession>
<name>A0A1L7DS48_9CAUD</name>
<dbReference type="GO" id="GO:0004386">
    <property type="term" value="F:helicase activity"/>
    <property type="evidence" value="ECO:0007669"/>
    <property type="project" value="UniProtKB-KW"/>
</dbReference>
<dbReference type="EMBL" id="KY117485">
    <property type="protein sequence ID" value="APU03160.1"/>
    <property type="molecule type" value="Genomic_DNA"/>
</dbReference>
<protein>
    <submittedName>
        <fullName evidence="1">DNA helicase</fullName>
    </submittedName>
</protein>
<evidence type="ECO:0000313" key="2">
    <source>
        <dbReference type="Proteomes" id="UP000221958"/>
    </source>
</evidence>
<proteinExistence type="predicted"/>
<sequence>MTEDFLILHALRDKRRFKALRQAVPDSMLSPDTTNILAWFSLYFSTYEEDERVEVDKLSTLISLRADPTAAPESVAILRAMVSKLAVEPDIDAVRGVQNTLTELDLSGRAQALLAKFQAGEEVELAYELRSLANNSVRDKQDGGVAGWADGDIAEYLREDADDGGLMIDIFGPALNTLKGLREGHNVAVVAPTDKGKTSMLCKLNASFAKQRREAFIKDRRPILYLINEGTAERITTRQWQSVLEVTREQMYAMSNAGTLEAAYAEAIGGRDAIRLKNIHGKNVAQVEQIIEHHNPAVVITDMTGRIRAVSNRGGAANDIGQLEEVWNGMRELAAIHHFLHIGTIQVSAEGFEMLFPPLSAMQNSKTGIQTTLDLCLMMGAISSMHDLRGISTPKNKLAKAGHNGLNQIQTTFNAALNTWITPEA</sequence>
<reference evidence="2" key="1">
    <citation type="submission" date="2016-11" db="EMBL/GenBank/DDBJ databases">
        <authorList>
            <person name="Xavier A.S."/>
            <person name="Silva F.P."/>
            <person name="Vidigal P.M.P."/>
            <person name="Lima T.T.M."/>
            <person name="Souza F.O."/>
            <person name="Alfenas-Zerbini P."/>
        </authorList>
    </citation>
    <scope>NUCLEOTIDE SEQUENCE [LARGE SCALE GENOMIC DNA]</scope>
</reference>
<keyword evidence="1" id="KW-0547">Nucleotide-binding</keyword>
<keyword evidence="1" id="KW-0378">Hydrolase</keyword>
<dbReference type="SUPFAM" id="SSF52540">
    <property type="entry name" value="P-loop containing nucleoside triphosphate hydrolases"/>
    <property type="match status" value="1"/>
</dbReference>
<evidence type="ECO:0000313" key="1">
    <source>
        <dbReference type="EMBL" id="APU03160.1"/>
    </source>
</evidence>
<dbReference type="Proteomes" id="UP000221958">
    <property type="component" value="Segment"/>
</dbReference>
<keyword evidence="2" id="KW-1185">Reference proteome</keyword>